<dbReference type="Pfam" id="PF15043">
    <property type="entry name" value="CNRIP1"/>
    <property type="match status" value="1"/>
</dbReference>
<evidence type="ECO:0000313" key="6">
    <source>
        <dbReference type="Proteomes" id="UP001378592"/>
    </source>
</evidence>
<keyword evidence="6" id="KW-1185">Reference proteome</keyword>
<gene>
    <name evidence="5" type="ORF">R5R35_013823</name>
</gene>
<dbReference type="Proteomes" id="UP001378592">
    <property type="component" value="Unassembled WGS sequence"/>
</dbReference>
<evidence type="ECO:0000313" key="5">
    <source>
        <dbReference type="EMBL" id="KAK7792336.1"/>
    </source>
</evidence>
<comment type="subunit">
    <text evidence="4">Interacts with the cannabinoid receptor CNR1 (via C-terminus). Does not interact with cannabinoid receptor CNR2.</text>
</comment>
<comment type="caution">
    <text evidence="5">The sequence shown here is derived from an EMBL/GenBank/DDBJ whole genome shotgun (WGS) entry which is preliminary data.</text>
</comment>
<comment type="function">
    <text evidence="1">Suppresses cannabinoid receptor CNR1-mediated tonic inhibition of voltage-gated calcium channels.</text>
</comment>
<evidence type="ECO:0000256" key="3">
    <source>
        <dbReference type="ARBA" id="ARBA00015651"/>
    </source>
</evidence>
<evidence type="ECO:0000256" key="2">
    <source>
        <dbReference type="ARBA" id="ARBA00007288"/>
    </source>
</evidence>
<dbReference type="PANTHER" id="PTHR31952:SF1">
    <property type="entry name" value="CB1 CANNABINOID RECEPTOR-INTERACTING PROTEIN 1"/>
    <property type="match status" value="1"/>
</dbReference>
<evidence type="ECO:0000256" key="4">
    <source>
        <dbReference type="ARBA" id="ARBA00026030"/>
    </source>
</evidence>
<dbReference type="AlphaFoldDB" id="A0AAN9Z134"/>
<dbReference type="GO" id="GO:0031718">
    <property type="term" value="F:type 1 cannabinoid receptor binding"/>
    <property type="evidence" value="ECO:0007669"/>
    <property type="project" value="TreeGrafter"/>
</dbReference>
<evidence type="ECO:0000256" key="1">
    <source>
        <dbReference type="ARBA" id="ARBA00003884"/>
    </source>
</evidence>
<dbReference type="PANTHER" id="PTHR31952">
    <property type="entry name" value="CB1 CANNABINOID RECEPTOR-INTERACTING PROTEIN 1"/>
    <property type="match status" value="1"/>
</dbReference>
<sequence>MQPQQPQQQGSFRVTLSIRKEPEGGPVFCKMEQTQRFKQLKTVKLHTDTTYRVDVSFKPPRSLQSLVIQDQVMAACERARDSTACAYSSYYTTEGLKPSKKGTREDLCIVMKVLGSGEVSTCLQTKLYKARDIQHCEWGSRLHCIELDCTGADDAPGGVRVEKETYRAIPSFTPDPSPEEEGCCGACSSPSKIPNISTEIFKEIADT</sequence>
<proteinExistence type="inferred from homology"/>
<protein>
    <recommendedName>
        <fullName evidence="3">CB1 cannabinoid receptor-interacting protein 1</fullName>
    </recommendedName>
</protein>
<dbReference type="GO" id="GO:0005886">
    <property type="term" value="C:plasma membrane"/>
    <property type="evidence" value="ECO:0007669"/>
    <property type="project" value="TreeGrafter"/>
</dbReference>
<comment type="similarity">
    <text evidence="2">Belongs to the CNRIP family.</text>
</comment>
<organism evidence="5 6">
    <name type="scientific">Gryllus longicercus</name>
    <dbReference type="NCBI Taxonomy" id="2509291"/>
    <lineage>
        <taxon>Eukaryota</taxon>
        <taxon>Metazoa</taxon>
        <taxon>Ecdysozoa</taxon>
        <taxon>Arthropoda</taxon>
        <taxon>Hexapoda</taxon>
        <taxon>Insecta</taxon>
        <taxon>Pterygota</taxon>
        <taxon>Neoptera</taxon>
        <taxon>Polyneoptera</taxon>
        <taxon>Orthoptera</taxon>
        <taxon>Ensifera</taxon>
        <taxon>Gryllidea</taxon>
        <taxon>Grylloidea</taxon>
        <taxon>Gryllidae</taxon>
        <taxon>Gryllinae</taxon>
        <taxon>Gryllus</taxon>
    </lineage>
</organism>
<name>A0AAN9Z134_9ORTH</name>
<dbReference type="InterPro" id="IPR029204">
    <property type="entry name" value="CNRIP1"/>
</dbReference>
<reference evidence="5 6" key="1">
    <citation type="submission" date="2024-03" db="EMBL/GenBank/DDBJ databases">
        <title>The genome assembly and annotation of the cricket Gryllus longicercus Weissman &amp; Gray.</title>
        <authorList>
            <person name="Szrajer S."/>
            <person name="Gray D."/>
            <person name="Ylla G."/>
        </authorList>
    </citation>
    <scope>NUCLEOTIDE SEQUENCE [LARGE SCALE GENOMIC DNA]</scope>
    <source>
        <strain evidence="5">DAG 2021-001</strain>
        <tissue evidence="5">Whole body minus gut</tissue>
    </source>
</reference>
<accession>A0AAN9Z134</accession>
<dbReference type="EMBL" id="JAZDUA010000455">
    <property type="protein sequence ID" value="KAK7792336.1"/>
    <property type="molecule type" value="Genomic_DNA"/>
</dbReference>